<dbReference type="GO" id="GO:0048188">
    <property type="term" value="C:Set1C/COMPASS complex"/>
    <property type="evidence" value="ECO:0007669"/>
    <property type="project" value="InterPro"/>
</dbReference>
<feature type="compositionally biased region" description="Pro residues" evidence="7">
    <location>
        <begin position="772"/>
        <end position="787"/>
    </location>
</feature>
<dbReference type="VEuPathDB" id="FungiDB:AMAG_02469"/>
<keyword evidence="4" id="KW-0862">Zinc</keyword>
<organism evidence="9 10">
    <name type="scientific">Allomyces macrogynus (strain ATCC 38327)</name>
    <name type="common">Allomyces javanicus var. macrogynus</name>
    <dbReference type="NCBI Taxonomy" id="578462"/>
    <lineage>
        <taxon>Eukaryota</taxon>
        <taxon>Fungi</taxon>
        <taxon>Fungi incertae sedis</taxon>
        <taxon>Blastocladiomycota</taxon>
        <taxon>Blastocladiomycetes</taxon>
        <taxon>Blastocladiales</taxon>
        <taxon>Blastocladiaceae</taxon>
        <taxon>Allomyces</taxon>
    </lineage>
</organism>
<feature type="compositionally biased region" description="Low complexity" evidence="7">
    <location>
        <begin position="20"/>
        <end position="41"/>
    </location>
</feature>
<dbReference type="InterPro" id="IPR011011">
    <property type="entry name" value="Znf_FYVE_PHD"/>
</dbReference>
<evidence type="ECO:0000256" key="2">
    <source>
        <dbReference type="ARBA" id="ARBA00022723"/>
    </source>
</evidence>
<reference evidence="10" key="2">
    <citation type="submission" date="2009-11" db="EMBL/GenBank/DDBJ databases">
        <title>The Genome Sequence of Allomyces macrogynus strain ATCC 38327.</title>
        <authorList>
            <consortium name="The Broad Institute Genome Sequencing Platform"/>
            <person name="Russ C."/>
            <person name="Cuomo C."/>
            <person name="Shea T."/>
            <person name="Young S.K."/>
            <person name="Zeng Q."/>
            <person name="Koehrsen M."/>
            <person name="Haas B."/>
            <person name="Borodovsky M."/>
            <person name="Guigo R."/>
            <person name="Alvarado L."/>
            <person name="Berlin A."/>
            <person name="Borenstein D."/>
            <person name="Chen Z."/>
            <person name="Engels R."/>
            <person name="Freedman E."/>
            <person name="Gellesch M."/>
            <person name="Goldberg J."/>
            <person name="Griggs A."/>
            <person name="Gujja S."/>
            <person name="Heiman D."/>
            <person name="Hepburn T."/>
            <person name="Howarth C."/>
            <person name="Jen D."/>
            <person name="Larson L."/>
            <person name="Lewis B."/>
            <person name="Mehta T."/>
            <person name="Park D."/>
            <person name="Pearson M."/>
            <person name="Roberts A."/>
            <person name="Saif S."/>
            <person name="Shenoy N."/>
            <person name="Sisk P."/>
            <person name="Stolte C."/>
            <person name="Sykes S."/>
            <person name="Walk T."/>
            <person name="White J."/>
            <person name="Yandava C."/>
            <person name="Burger G."/>
            <person name="Gray M.W."/>
            <person name="Holland P.W.H."/>
            <person name="King N."/>
            <person name="Lang F.B.F."/>
            <person name="Roger A.J."/>
            <person name="Ruiz-Trillo I."/>
            <person name="Lander E."/>
            <person name="Nusbaum C."/>
        </authorList>
    </citation>
    <scope>NUCLEOTIDE SEQUENCE [LARGE SCALE GENOMIC DNA]</scope>
    <source>
        <strain evidence="10">ATCC 38327</strain>
    </source>
</reference>
<accession>A0A0L0S2Q8</accession>
<dbReference type="InterPro" id="IPR001870">
    <property type="entry name" value="B30.2/SPRY"/>
</dbReference>
<keyword evidence="3" id="KW-0863">Zinc-finger</keyword>
<feature type="domain" description="B30.2/SPRY" evidence="8">
    <location>
        <begin position="416"/>
        <end position="605"/>
    </location>
</feature>
<dbReference type="AlphaFoldDB" id="A0A0L0S2Q8"/>
<dbReference type="OrthoDB" id="21243at2759"/>
<dbReference type="SMART" id="SM00449">
    <property type="entry name" value="SPRY"/>
    <property type="match status" value="1"/>
</dbReference>
<evidence type="ECO:0000256" key="5">
    <source>
        <dbReference type="ARBA" id="ARBA00023242"/>
    </source>
</evidence>
<keyword evidence="2" id="KW-0479">Metal-binding</keyword>
<dbReference type="Pfam" id="PF00622">
    <property type="entry name" value="SPRY"/>
    <property type="match status" value="1"/>
</dbReference>
<dbReference type="GO" id="GO:0000976">
    <property type="term" value="F:transcription cis-regulatory region binding"/>
    <property type="evidence" value="ECO:0007669"/>
    <property type="project" value="TreeGrafter"/>
</dbReference>
<dbReference type="InterPro" id="IPR003877">
    <property type="entry name" value="SPRY_dom"/>
</dbReference>
<feature type="region of interest" description="Disordered" evidence="7">
    <location>
        <begin position="749"/>
        <end position="810"/>
    </location>
</feature>
<dbReference type="PANTHER" id="PTHR10598:SF0">
    <property type="entry name" value="SET1_ASH2 HISTONE METHYLTRANSFERASE COMPLEX SUBUNIT ASH2"/>
    <property type="match status" value="1"/>
</dbReference>
<dbReference type="InterPro" id="IPR001965">
    <property type="entry name" value="Znf_PHD"/>
</dbReference>
<comment type="subcellular location">
    <subcellularLocation>
        <location evidence="1">Nucleus</location>
    </subcellularLocation>
</comment>
<comment type="similarity">
    <text evidence="6">Belongs to the cclA family.</text>
</comment>
<feature type="region of interest" description="Disordered" evidence="7">
    <location>
        <begin position="594"/>
        <end position="618"/>
    </location>
</feature>
<name>A0A0L0S2Q8_ALLM3</name>
<evidence type="ECO:0000313" key="9">
    <source>
        <dbReference type="EMBL" id="KNE56686.1"/>
    </source>
</evidence>
<evidence type="ECO:0000256" key="7">
    <source>
        <dbReference type="SAM" id="MobiDB-lite"/>
    </source>
</evidence>
<dbReference type="InterPro" id="IPR037353">
    <property type="entry name" value="ASH2"/>
</dbReference>
<sequence>MAKLKNAARSAGPSAGGGVTSSSHAGSSTATTTARSSAATTAASTPHAKSLALPAFAAAANAKLSKSTTPTITVPDCFRKAKFPTYDPTTLTWNELRTLNEEGHYCYCGQDRYLDVFMLQCRQCKNWFHEGCVSVKLGVTIPFYTNYEFSCSACSQTGREAFQRSACAWKDVTTTALANLMMLEIRKAHVDMSARALVREAIEPYYFVRDEVLEFLDANWIALWGHNKAKVDHVWKGTLSTTLYQYREVFVTNSDTRFTNSPFTLFDQNLFNVRPGFLDLFSKTGYNGRMSSRLVSATIANSPSAGTSTLAPPGASSTSASSLGRELIAAAAATNLLPARPMQPPGVDSLGGDGTVTGPSSSTVFLGTISYSLLKNRYAAQRRERGANLPSAVIVHGSDTPFNRDGYQYRLAEWNPHFKYTVYRENNVLPWRGPGVHMSREDRSPAVTVSRDGRTCTAAAGFRTARATCGVQSGAWYFEVFVDKAAGRGATSPNEVPHVRIGVAKREATLMGPVGYDDLAFAYRDVTGEKVSNSRPTPYGEAYGPGDVIGVLVVLPSWRAVKRGAAAAGPGAAAMPTTPTTAAGPSFVVPPLANGASSSSAPTAPTATALPPPRSRLANPRVRTAIRYKTSVYFESKDYLPPKNHPPPAVPLDLFPKYPTVPGSKIVFYKNGVCQGTAFENLPAPIPEVCSQIDATVATMDDGTLGYYPAVSCFKGGQVTMNFGPHFMYPLPDDCDPIRDVPQVLTKVPVGEQRPTDPPRSNVTRTAAAPAPAAPAAPAPAPVPVPPTNGHTEDVTMTESNHPFAPAPPPAPATTTLNGITSASAEKAWRPFTAAAVDHDIESCLWDLVDDVEYWHALENHGDPASLKVPPIAMDRDHVPKSNRALAGQLVFPTKGETYEEHLAHEERAKLGAPSIKDLLMPKESPARRVRVKWALTEGEVD</sequence>
<keyword evidence="10" id="KW-1185">Reference proteome</keyword>
<gene>
    <name evidence="9" type="ORF">AMAG_02469</name>
</gene>
<dbReference type="InterPro" id="IPR043136">
    <property type="entry name" value="B30.2/SPRY_sf"/>
</dbReference>
<dbReference type="CDD" id="cd12872">
    <property type="entry name" value="SPRY_Ash2"/>
    <property type="match status" value="1"/>
</dbReference>
<dbReference type="PROSITE" id="PS50188">
    <property type="entry name" value="B302_SPRY"/>
    <property type="match status" value="1"/>
</dbReference>
<dbReference type="GO" id="GO:0008270">
    <property type="term" value="F:zinc ion binding"/>
    <property type="evidence" value="ECO:0007669"/>
    <property type="project" value="UniProtKB-KW"/>
</dbReference>
<dbReference type="Pfam" id="PF21257">
    <property type="entry name" value="PHD_ash2p_like"/>
    <property type="match status" value="1"/>
</dbReference>
<dbReference type="InterPro" id="IPR019786">
    <property type="entry name" value="Zinc_finger_PHD-type_CS"/>
</dbReference>
<proteinExistence type="inferred from homology"/>
<dbReference type="InterPro" id="IPR013320">
    <property type="entry name" value="ConA-like_dom_sf"/>
</dbReference>
<feature type="compositionally biased region" description="Low complexity" evidence="7">
    <location>
        <begin position="596"/>
        <end position="609"/>
    </location>
</feature>
<dbReference type="EMBL" id="GG745330">
    <property type="protein sequence ID" value="KNE56686.1"/>
    <property type="molecule type" value="Genomic_DNA"/>
</dbReference>
<evidence type="ECO:0000259" key="8">
    <source>
        <dbReference type="PROSITE" id="PS50188"/>
    </source>
</evidence>
<dbReference type="Gene3D" id="2.60.120.920">
    <property type="match status" value="1"/>
</dbReference>
<dbReference type="STRING" id="578462.A0A0L0S2Q8"/>
<dbReference type="OMA" id="ANIPWES"/>
<reference evidence="9 10" key="1">
    <citation type="submission" date="2009-11" db="EMBL/GenBank/DDBJ databases">
        <title>Annotation of Allomyces macrogynus ATCC 38327.</title>
        <authorList>
            <consortium name="The Broad Institute Genome Sequencing Platform"/>
            <person name="Russ C."/>
            <person name="Cuomo C."/>
            <person name="Burger G."/>
            <person name="Gray M.W."/>
            <person name="Holland P.W.H."/>
            <person name="King N."/>
            <person name="Lang F.B.F."/>
            <person name="Roger A.J."/>
            <person name="Ruiz-Trillo I."/>
            <person name="Young S.K."/>
            <person name="Zeng Q."/>
            <person name="Gargeya S."/>
            <person name="Fitzgerald M."/>
            <person name="Haas B."/>
            <person name="Abouelleil A."/>
            <person name="Alvarado L."/>
            <person name="Arachchi H.M."/>
            <person name="Berlin A."/>
            <person name="Chapman S.B."/>
            <person name="Gearin G."/>
            <person name="Goldberg J."/>
            <person name="Griggs A."/>
            <person name="Gujja S."/>
            <person name="Hansen M."/>
            <person name="Heiman D."/>
            <person name="Howarth C."/>
            <person name="Larimer J."/>
            <person name="Lui A."/>
            <person name="MacDonald P.J.P."/>
            <person name="McCowen C."/>
            <person name="Montmayeur A."/>
            <person name="Murphy C."/>
            <person name="Neiman D."/>
            <person name="Pearson M."/>
            <person name="Priest M."/>
            <person name="Roberts A."/>
            <person name="Saif S."/>
            <person name="Shea T."/>
            <person name="Sisk P."/>
            <person name="Stolte C."/>
            <person name="Sykes S."/>
            <person name="Wortman J."/>
            <person name="Nusbaum C."/>
            <person name="Birren B."/>
        </authorList>
    </citation>
    <scope>NUCLEOTIDE SEQUENCE [LARGE SCALE GENOMIC DNA]</scope>
    <source>
        <strain evidence="9 10">ATCC 38327</strain>
    </source>
</reference>
<feature type="region of interest" description="Disordered" evidence="7">
    <location>
        <begin position="1"/>
        <end position="41"/>
    </location>
</feature>
<dbReference type="eggNOG" id="KOG2626">
    <property type="taxonomic scope" value="Eukaryota"/>
</dbReference>
<dbReference type="Proteomes" id="UP000054350">
    <property type="component" value="Unassembled WGS sequence"/>
</dbReference>
<dbReference type="Gene3D" id="3.90.980.20">
    <property type="match status" value="1"/>
</dbReference>
<dbReference type="SUPFAM" id="SSF49899">
    <property type="entry name" value="Concanavalin A-like lectins/glucanases"/>
    <property type="match status" value="1"/>
</dbReference>
<dbReference type="PANTHER" id="PTHR10598">
    <property type="entry name" value="SET1/ASH2 HISTONE METHYLTRANSFERASE COMPLEX SUBUNIT ASH2"/>
    <property type="match status" value="1"/>
</dbReference>
<dbReference type="InterPro" id="IPR049455">
    <property type="entry name" value="ASH2-like_PHD"/>
</dbReference>
<evidence type="ECO:0000256" key="6">
    <source>
        <dbReference type="ARBA" id="ARBA00038149"/>
    </source>
</evidence>
<evidence type="ECO:0000313" key="10">
    <source>
        <dbReference type="Proteomes" id="UP000054350"/>
    </source>
</evidence>
<evidence type="ECO:0000256" key="3">
    <source>
        <dbReference type="ARBA" id="ARBA00022771"/>
    </source>
</evidence>
<evidence type="ECO:0000256" key="1">
    <source>
        <dbReference type="ARBA" id="ARBA00004123"/>
    </source>
</evidence>
<dbReference type="PROSITE" id="PS01359">
    <property type="entry name" value="ZF_PHD_1"/>
    <property type="match status" value="1"/>
</dbReference>
<protein>
    <recommendedName>
        <fullName evidence="8">B30.2/SPRY domain-containing protein</fullName>
    </recommendedName>
</protein>
<dbReference type="SUPFAM" id="SSF57903">
    <property type="entry name" value="FYVE/PHD zinc finger"/>
    <property type="match status" value="1"/>
</dbReference>
<evidence type="ECO:0000256" key="4">
    <source>
        <dbReference type="ARBA" id="ARBA00022833"/>
    </source>
</evidence>
<dbReference type="SMART" id="SM00249">
    <property type="entry name" value="PHD"/>
    <property type="match status" value="1"/>
</dbReference>
<keyword evidence="5" id="KW-0539">Nucleus</keyword>